<dbReference type="Proteomes" id="UP000297149">
    <property type="component" value="Chromosome"/>
</dbReference>
<organism evidence="1 2">
    <name type="scientific">Duncaniella dubosii</name>
    <dbReference type="NCBI Taxonomy" id="2518971"/>
    <lineage>
        <taxon>Bacteria</taxon>
        <taxon>Pseudomonadati</taxon>
        <taxon>Bacteroidota</taxon>
        <taxon>Bacteroidia</taxon>
        <taxon>Bacteroidales</taxon>
        <taxon>Muribaculaceae</taxon>
        <taxon>Duncaniella</taxon>
    </lineage>
</organism>
<dbReference type="EMBL" id="CP039396">
    <property type="protein sequence ID" value="QCD42053.1"/>
    <property type="molecule type" value="Genomic_DNA"/>
</dbReference>
<accession>A0A4P7W2A4</accession>
<evidence type="ECO:0000313" key="2">
    <source>
        <dbReference type="Proteomes" id="UP000297149"/>
    </source>
</evidence>
<dbReference type="Gene3D" id="3.40.720.10">
    <property type="entry name" value="Alkaline Phosphatase, subunit A"/>
    <property type="match status" value="1"/>
</dbReference>
<sequence length="306" mass="33507">MYNSQQKRLMSSRKNHPISTRLASVLVVSLVSIGIGAFTPVFASRPVAAPNAKKGAEGNNYTLTRPALVVGIFVEGLDADYVNLLRDNFTKNGFNRFITDGVTIEDVNYGTDLDATAATAMLMTGAAPSVNGVPAARAWDTETKSDYPILLDQAKIGNFTDETFSPSSLRVSTISDEVRIADGGIGLVHSVAPDAQIAIILAGHAGNSGFWLNEFNGKWSTSTYYRDVPAAIAKRNYGITLSSRLDTISWTPSLPLELYPDLPDYKKQFPFRHNFPAKNPNRFRAFKASAPEIMRLRRLVSTIFPR</sequence>
<gene>
    <name evidence="1" type="ORF">E7747_07050</name>
</gene>
<dbReference type="KEGG" id="ddb:E7747_07050"/>
<protein>
    <recommendedName>
        <fullName evidence="3">Alkaline phosphatase family protein</fullName>
    </recommendedName>
</protein>
<evidence type="ECO:0008006" key="3">
    <source>
        <dbReference type="Google" id="ProtNLM"/>
    </source>
</evidence>
<proteinExistence type="predicted"/>
<keyword evidence="2" id="KW-1185">Reference proteome</keyword>
<dbReference type="SUPFAM" id="SSF53649">
    <property type="entry name" value="Alkaline phosphatase-like"/>
    <property type="match status" value="1"/>
</dbReference>
<dbReference type="AlphaFoldDB" id="A0A4P7W2A4"/>
<reference evidence="2" key="1">
    <citation type="submission" date="2019-02" db="EMBL/GenBank/DDBJ databases">
        <title>Isolation and identification of novel species under the genus Muribaculum.</title>
        <authorList>
            <person name="Miyake S."/>
            <person name="Ding Y."/>
            <person name="Low A."/>
            <person name="Soh M."/>
            <person name="Seedorf H."/>
        </authorList>
    </citation>
    <scope>NUCLEOTIDE SEQUENCE [LARGE SCALE GENOMIC DNA]</scope>
    <source>
        <strain evidence="2">H5</strain>
    </source>
</reference>
<dbReference type="InterPro" id="IPR017850">
    <property type="entry name" value="Alkaline_phosphatase_core_sf"/>
</dbReference>
<name>A0A4P7W2A4_9BACT</name>
<evidence type="ECO:0000313" key="1">
    <source>
        <dbReference type="EMBL" id="QCD42053.1"/>
    </source>
</evidence>